<dbReference type="EMBL" id="JBHSNZ010000023">
    <property type="protein sequence ID" value="MFC5811347.1"/>
    <property type="molecule type" value="Genomic_DNA"/>
</dbReference>
<organism evidence="8 9">
    <name type="scientific">Streptomyces heilongjiangensis</name>
    <dbReference type="NCBI Taxonomy" id="945052"/>
    <lineage>
        <taxon>Bacteria</taxon>
        <taxon>Bacillati</taxon>
        <taxon>Actinomycetota</taxon>
        <taxon>Actinomycetes</taxon>
        <taxon>Kitasatosporales</taxon>
        <taxon>Streptomycetaceae</taxon>
        <taxon>Streptomyces</taxon>
    </lineage>
</organism>
<dbReference type="Proteomes" id="UP001596112">
    <property type="component" value="Unassembled WGS sequence"/>
</dbReference>
<evidence type="ECO:0000259" key="6">
    <source>
        <dbReference type="PROSITE" id="PS50043"/>
    </source>
</evidence>
<evidence type="ECO:0000256" key="3">
    <source>
        <dbReference type="ARBA" id="ARBA00023125"/>
    </source>
</evidence>
<feature type="modified residue" description="4-aspartylphosphate" evidence="5">
    <location>
        <position position="72"/>
    </location>
</feature>
<comment type="caution">
    <text evidence="8">The sequence shown here is derived from an EMBL/GenBank/DDBJ whole genome shotgun (WGS) entry which is preliminary data.</text>
</comment>
<dbReference type="SMART" id="SM00448">
    <property type="entry name" value="REC"/>
    <property type="match status" value="1"/>
</dbReference>
<dbReference type="InterPro" id="IPR011006">
    <property type="entry name" value="CheY-like_superfamily"/>
</dbReference>
<dbReference type="CDD" id="cd06170">
    <property type="entry name" value="LuxR_C_like"/>
    <property type="match status" value="1"/>
</dbReference>
<dbReference type="PANTHER" id="PTHR43214:SF24">
    <property type="entry name" value="TRANSCRIPTIONAL REGULATORY PROTEIN NARL-RELATED"/>
    <property type="match status" value="1"/>
</dbReference>
<dbReference type="PROSITE" id="PS50043">
    <property type="entry name" value="HTH_LUXR_2"/>
    <property type="match status" value="1"/>
</dbReference>
<protein>
    <submittedName>
        <fullName evidence="8">Response regulator</fullName>
    </submittedName>
</protein>
<dbReference type="InterPro" id="IPR016032">
    <property type="entry name" value="Sig_transdc_resp-reg_C-effctor"/>
</dbReference>
<dbReference type="Pfam" id="PF00072">
    <property type="entry name" value="Response_reg"/>
    <property type="match status" value="1"/>
</dbReference>
<dbReference type="SUPFAM" id="SSF52172">
    <property type="entry name" value="CheY-like"/>
    <property type="match status" value="1"/>
</dbReference>
<gene>
    <name evidence="8" type="ORF">ACFQGO_28235</name>
</gene>
<evidence type="ECO:0000256" key="5">
    <source>
        <dbReference type="PROSITE-ProRule" id="PRU00169"/>
    </source>
</evidence>
<evidence type="ECO:0000313" key="9">
    <source>
        <dbReference type="Proteomes" id="UP001596112"/>
    </source>
</evidence>
<keyword evidence="9" id="KW-1185">Reference proteome</keyword>
<dbReference type="SMART" id="SM00421">
    <property type="entry name" value="HTH_LUXR"/>
    <property type="match status" value="1"/>
</dbReference>
<evidence type="ECO:0000256" key="2">
    <source>
        <dbReference type="ARBA" id="ARBA00023015"/>
    </source>
</evidence>
<dbReference type="SUPFAM" id="SSF46894">
    <property type="entry name" value="C-terminal effector domain of the bipartite response regulators"/>
    <property type="match status" value="1"/>
</dbReference>
<dbReference type="PROSITE" id="PS50110">
    <property type="entry name" value="RESPONSE_REGULATORY"/>
    <property type="match status" value="1"/>
</dbReference>
<dbReference type="RefSeq" id="WP_272173219.1">
    <property type="nucleotide sequence ID" value="NZ_JAQOSL010000087.1"/>
</dbReference>
<keyword evidence="1 5" id="KW-0597">Phosphoprotein</keyword>
<dbReference type="Pfam" id="PF00196">
    <property type="entry name" value="GerE"/>
    <property type="match status" value="1"/>
</dbReference>
<feature type="domain" description="Response regulatory" evidence="7">
    <location>
        <begin position="21"/>
        <end position="139"/>
    </location>
</feature>
<dbReference type="CDD" id="cd17535">
    <property type="entry name" value="REC_NarL-like"/>
    <property type="match status" value="1"/>
</dbReference>
<evidence type="ECO:0000259" key="7">
    <source>
        <dbReference type="PROSITE" id="PS50110"/>
    </source>
</evidence>
<evidence type="ECO:0000256" key="4">
    <source>
        <dbReference type="ARBA" id="ARBA00023163"/>
    </source>
</evidence>
<dbReference type="PRINTS" id="PR00038">
    <property type="entry name" value="HTHLUXR"/>
</dbReference>
<keyword evidence="3" id="KW-0238">DNA-binding</keyword>
<name>A0ABW1BDS1_9ACTN</name>
<dbReference type="PROSITE" id="PS00622">
    <property type="entry name" value="HTH_LUXR_1"/>
    <property type="match status" value="1"/>
</dbReference>
<dbReference type="Gene3D" id="3.40.50.2300">
    <property type="match status" value="1"/>
</dbReference>
<keyword evidence="4" id="KW-0804">Transcription</keyword>
<accession>A0ABW1BDS1</accession>
<dbReference type="PANTHER" id="PTHR43214">
    <property type="entry name" value="TWO-COMPONENT RESPONSE REGULATOR"/>
    <property type="match status" value="1"/>
</dbReference>
<evidence type="ECO:0000256" key="1">
    <source>
        <dbReference type="ARBA" id="ARBA00022553"/>
    </source>
</evidence>
<reference evidence="9" key="1">
    <citation type="journal article" date="2019" name="Int. J. Syst. Evol. Microbiol.">
        <title>The Global Catalogue of Microorganisms (GCM) 10K type strain sequencing project: providing services to taxonomists for standard genome sequencing and annotation.</title>
        <authorList>
            <consortium name="The Broad Institute Genomics Platform"/>
            <consortium name="The Broad Institute Genome Sequencing Center for Infectious Disease"/>
            <person name="Wu L."/>
            <person name="Ma J."/>
        </authorList>
    </citation>
    <scope>NUCLEOTIDE SEQUENCE [LARGE SCALE GENOMIC DNA]</scope>
    <source>
        <strain evidence="9">JCM 9918</strain>
    </source>
</reference>
<sequence>MNSSYQQVREEARGMADAPVRVLIADDQALLRGSFRLLIDSTPGMKAIAEAEDGARAVQLARELKPDVVLMDLRMPVMDGIAATREICSDETLTAVRVLALTMFDMDEYVYPALQAGASGFMLKDVSPADLVAGIRVIATGEGVLAPTVTRRLIANFSRTDETTRAAPRLVGLTKREQEVLVLIANGLSNAEISGQLVISLPTVKTHVSSLLAKLHARDRAQLVIIAYESGLAERGMPT</sequence>
<feature type="domain" description="HTH luxR-type" evidence="6">
    <location>
        <begin position="166"/>
        <end position="231"/>
    </location>
</feature>
<keyword evidence="2" id="KW-0805">Transcription regulation</keyword>
<dbReference type="InterPro" id="IPR039420">
    <property type="entry name" value="WalR-like"/>
</dbReference>
<evidence type="ECO:0000313" key="8">
    <source>
        <dbReference type="EMBL" id="MFC5811347.1"/>
    </source>
</evidence>
<dbReference type="InterPro" id="IPR000792">
    <property type="entry name" value="Tscrpt_reg_LuxR_C"/>
</dbReference>
<dbReference type="InterPro" id="IPR058245">
    <property type="entry name" value="NreC/VraR/RcsB-like_REC"/>
</dbReference>
<dbReference type="InterPro" id="IPR001789">
    <property type="entry name" value="Sig_transdc_resp-reg_receiver"/>
</dbReference>
<proteinExistence type="predicted"/>